<feature type="transmembrane region" description="Helical" evidence="1">
    <location>
        <begin position="45"/>
        <end position="77"/>
    </location>
</feature>
<dbReference type="Proteomes" id="UP001230807">
    <property type="component" value="Unassembled WGS sequence"/>
</dbReference>
<sequence>MLATVLFLSVCLGIILSTAGMYLLIKPKRIVSGDSTTVDSIIGTLVLHVIIVCMTTKHIGALLLLLGIGMGMGILYVELYDELLPHVNEVRTW</sequence>
<keyword evidence="1" id="KW-0812">Transmembrane</keyword>
<evidence type="ECO:0000313" key="3">
    <source>
        <dbReference type="Proteomes" id="UP001230807"/>
    </source>
</evidence>
<evidence type="ECO:0000256" key="1">
    <source>
        <dbReference type="SAM" id="Phobius"/>
    </source>
</evidence>
<proteinExistence type="predicted"/>
<dbReference type="EMBL" id="JASWER010000007">
    <property type="protein sequence ID" value="MDL5377224.1"/>
    <property type="molecule type" value="Genomic_DNA"/>
</dbReference>
<protein>
    <submittedName>
        <fullName evidence="2">Uncharacterized protein</fullName>
    </submittedName>
</protein>
<dbReference type="RefSeq" id="WP_214720404.1">
    <property type="nucleotide sequence ID" value="NZ_CP183077.1"/>
</dbReference>
<keyword evidence="3" id="KW-1185">Reference proteome</keyword>
<evidence type="ECO:0000313" key="2">
    <source>
        <dbReference type="EMBL" id="MDL5377224.1"/>
    </source>
</evidence>
<comment type="caution">
    <text evidence="2">The sequence shown here is derived from an EMBL/GenBank/DDBJ whole genome shotgun (WGS) entry which is preliminary data.</text>
</comment>
<accession>A0ABT7MPT4</accession>
<organism evidence="2 3">
    <name type="scientific">Exiguobacterium mexicanum</name>
    <dbReference type="NCBI Taxonomy" id="340146"/>
    <lineage>
        <taxon>Bacteria</taxon>
        <taxon>Bacillati</taxon>
        <taxon>Bacillota</taxon>
        <taxon>Bacilli</taxon>
        <taxon>Bacillales</taxon>
        <taxon>Bacillales Family XII. Incertae Sedis</taxon>
        <taxon>Exiguobacterium</taxon>
    </lineage>
</organism>
<reference evidence="2 3" key="1">
    <citation type="submission" date="2023-06" db="EMBL/GenBank/DDBJ databases">
        <title>Influencing factors and mechanism of Cr(VI) reduction by facultative anaerobic Exiguobacterium sp. PY14.</title>
        <authorList>
            <person name="Zou L."/>
        </authorList>
    </citation>
    <scope>NUCLEOTIDE SEQUENCE [LARGE SCALE GENOMIC DNA]</scope>
    <source>
        <strain evidence="2 3">PY14</strain>
    </source>
</reference>
<keyword evidence="1" id="KW-0472">Membrane</keyword>
<name>A0ABT7MPT4_9BACL</name>
<gene>
    <name evidence="2" type="ORF">QR695_09440</name>
</gene>
<feature type="transmembrane region" description="Helical" evidence="1">
    <location>
        <begin position="6"/>
        <end position="25"/>
    </location>
</feature>
<keyword evidence="1" id="KW-1133">Transmembrane helix</keyword>